<proteinExistence type="predicted"/>
<name>A0ABY5U0Y2_LACSH</name>
<keyword evidence="4" id="KW-1185">Reference proteome</keyword>
<evidence type="ECO:0000313" key="4">
    <source>
        <dbReference type="Proteomes" id="UP001058650"/>
    </source>
</evidence>
<dbReference type="Proteomes" id="UP001058650">
    <property type="component" value="Chromosome"/>
</dbReference>
<protein>
    <submittedName>
        <fullName evidence="3">Uncharacterized protein</fullName>
    </submittedName>
</protein>
<feature type="compositionally biased region" description="Basic and acidic residues" evidence="1">
    <location>
        <begin position="52"/>
        <end position="63"/>
    </location>
</feature>
<dbReference type="RefSeq" id="WP_259435907.1">
    <property type="nucleotide sequence ID" value="NZ_CP103866.1"/>
</dbReference>
<organism evidence="3 4">
    <name type="scientific">Laceyella sacchari</name>
    <name type="common">Thermoactinomyces thalpophilus</name>
    <dbReference type="NCBI Taxonomy" id="37482"/>
    <lineage>
        <taxon>Bacteria</taxon>
        <taxon>Bacillati</taxon>
        <taxon>Bacillota</taxon>
        <taxon>Bacilli</taxon>
        <taxon>Bacillales</taxon>
        <taxon>Thermoactinomycetaceae</taxon>
        <taxon>Laceyella</taxon>
    </lineage>
</organism>
<evidence type="ECO:0000313" key="3">
    <source>
        <dbReference type="EMBL" id="UWE03307.1"/>
    </source>
</evidence>
<feature type="signal peptide" evidence="2">
    <location>
        <begin position="1"/>
        <end position="24"/>
    </location>
</feature>
<evidence type="ECO:0000256" key="1">
    <source>
        <dbReference type="SAM" id="MobiDB-lite"/>
    </source>
</evidence>
<feature type="region of interest" description="Disordered" evidence="1">
    <location>
        <begin position="49"/>
        <end position="69"/>
    </location>
</feature>
<reference evidence="3" key="1">
    <citation type="submission" date="2022-08" db="EMBL/GenBank/DDBJ databases">
        <title>The complete genome sequence of the thermophilic bacterium Laceyella sacchari FBKL4.010 reveals the basis for tetramethylpyrazine biosynthesis in Moutai-flavor Daqu.</title>
        <authorList>
            <person name="Li D."/>
            <person name="Huang W."/>
            <person name="Wang C."/>
            <person name="Qiu S."/>
        </authorList>
    </citation>
    <scope>NUCLEOTIDE SEQUENCE</scope>
    <source>
        <strain evidence="3">FBKL4.014</strain>
    </source>
</reference>
<accession>A0ABY5U0Y2</accession>
<gene>
    <name evidence="3" type="ORF">NYR52_14495</name>
</gene>
<sequence>MEYVVVIACGVALALLLNQVMAFAEVQGALKDKIMQVITGQNMVVSVDEDSKEQSFNERKNDFLEGQNG</sequence>
<feature type="chain" id="PRO_5045779221" evidence="2">
    <location>
        <begin position="25"/>
        <end position="69"/>
    </location>
</feature>
<keyword evidence="2" id="KW-0732">Signal</keyword>
<dbReference type="EMBL" id="CP103866">
    <property type="protein sequence ID" value="UWE03307.1"/>
    <property type="molecule type" value="Genomic_DNA"/>
</dbReference>
<evidence type="ECO:0000256" key="2">
    <source>
        <dbReference type="SAM" id="SignalP"/>
    </source>
</evidence>